<comment type="caution">
    <text evidence="1">The sequence shown here is derived from an EMBL/GenBank/DDBJ whole genome shotgun (WGS) entry which is preliminary data.</text>
</comment>
<reference evidence="1 2" key="1">
    <citation type="submission" date="2018-01" db="EMBL/GenBank/DDBJ databases">
        <title>Whole genome sequencing of Histamine producing bacteria.</title>
        <authorList>
            <person name="Butler K."/>
        </authorList>
    </citation>
    <scope>NUCLEOTIDE SEQUENCE [LARGE SCALE GENOMIC DNA]</scope>
    <source>
        <strain evidence="1 2">ATCC 25521</strain>
    </source>
</reference>
<evidence type="ECO:0008006" key="3">
    <source>
        <dbReference type="Google" id="ProtNLM"/>
    </source>
</evidence>
<protein>
    <recommendedName>
        <fullName evidence="3">DUF1493 domain-containing protein</fullName>
    </recommendedName>
</protein>
<name>A0ABX5GKW8_PHOLE</name>
<keyword evidence="2" id="KW-1185">Reference proteome</keyword>
<gene>
    <name evidence="1" type="ORF">CTM94_00210</name>
</gene>
<proteinExistence type="predicted"/>
<evidence type="ECO:0000313" key="2">
    <source>
        <dbReference type="Proteomes" id="UP000241566"/>
    </source>
</evidence>
<evidence type="ECO:0000313" key="1">
    <source>
        <dbReference type="EMBL" id="PSV86272.1"/>
    </source>
</evidence>
<accession>A0ABX5GKW8</accession>
<dbReference type="Proteomes" id="UP000241566">
    <property type="component" value="Unassembled WGS sequence"/>
</dbReference>
<organism evidence="1 2">
    <name type="scientific">Photobacterium leiognathi</name>
    <dbReference type="NCBI Taxonomy" id="553611"/>
    <lineage>
        <taxon>Bacteria</taxon>
        <taxon>Pseudomonadati</taxon>
        <taxon>Pseudomonadota</taxon>
        <taxon>Gammaproteobacteria</taxon>
        <taxon>Vibrionales</taxon>
        <taxon>Vibrionaceae</taxon>
        <taxon>Photobacterium</taxon>
    </lineage>
</organism>
<dbReference type="EMBL" id="PYOI01000001">
    <property type="protein sequence ID" value="PSV86272.1"/>
    <property type="molecule type" value="Genomic_DNA"/>
</dbReference>
<sequence>MSWNLIIWRWRSDLDTMAKRRKFKMGTIAAELLNTGCHNAVGECDFSEFLEEIHDLFGLDELERPFVLEHYRDYIVFNYSSDVRFTLVPQLGAIAQKHGLNAVEG</sequence>